<feature type="non-terminal residue" evidence="2">
    <location>
        <position position="167"/>
    </location>
</feature>
<accession>A0A382W183</accession>
<proteinExistence type="predicted"/>
<evidence type="ECO:0000256" key="1">
    <source>
        <dbReference type="SAM" id="MobiDB-lite"/>
    </source>
</evidence>
<feature type="region of interest" description="Disordered" evidence="1">
    <location>
        <begin position="126"/>
        <end position="145"/>
    </location>
</feature>
<sequence length="167" mass="18852">MVFDAPHIHRDSGLTWVSGRNEQDTVYIDSSILTVDVSYSMDMCPQITTTVHDPDFIYAEDNFFWVTRDVWYRSYSIIQFDDPLFQGSDSYRTQQFEIGRANLGPSAGAGATWTCELRTKAIQQMKRDRGQEGNEGGIAGEIPGDGHAYAQNVADRYGLKSYVEETD</sequence>
<gene>
    <name evidence="2" type="ORF">METZ01_LOCUS404899</name>
</gene>
<evidence type="ECO:0000313" key="2">
    <source>
        <dbReference type="EMBL" id="SVD52045.1"/>
    </source>
</evidence>
<name>A0A382W183_9ZZZZ</name>
<protein>
    <submittedName>
        <fullName evidence="2">Uncharacterized protein</fullName>
    </submittedName>
</protein>
<dbReference type="EMBL" id="UINC01155916">
    <property type="protein sequence ID" value="SVD52045.1"/>
    <property type="molecule type" value="Genomic_DNA"/>
</dbReference>
<dbReference type="AlphaFoldDB" id="A0A382W183"/>
<organism evidence="2">
    <name type="scientific">marine metagenome</name>
    <dbReference type="NCBI Taxonomy" id="408172"/>
    <lineage>
        <taxon>unclassified sequences</taxon>
        <taxon>metagenomes</taxon>
        <taxon>ecological metagenomes</taxon>
    </lineage>
</organism>
<reference evidence="2" key="1">
    <citation type="submission" date="2018-05" db="EMBL/GenBank/DDBJ databases">
        <authorList>
            <person name="Lanie J.A."/>
            <person name="Ng W.-L."/>
            <person name="Kazmierczak K.M."/>
            <person name="Andrzejewski T.M."/>
            <person name="Davidsen T.M."/>
            <person name="Wayne K.J."/>
            <person name="Tettelin H."/>
            <person name="Glass J.I."/>
            <person name="Rusch D."/>
            <person name="Podicherti R."/>
            <person name="Tsui H.-C.T."/>
            <person name="Winkler M.E."/>
        </authorList>
    </citation>
    <scope>NUCLEOTIDE SEQUENCE</scope>
</reference>